<protein>
    <submittedName>
        <fullName evidence="1">Uncharacterized protein</fullName>
    </submittedName>
</protein>
<keyword evidence="2" id="KW-1185">Reference proteome</keyword>
<proteinExistence type="predicted"/>
<gene>
    <name evidence="1" type="ORF">AQUSIP_21940</name>
</gene>
<dbReference type="KEGG" id="asip:AQUSIP_21940"/>
<reference evidence="1 2" key="1">
    <citation type="submission" date="2019-08" db="EMBL/GenBank/DDBJ databases">
        <authorList>
            <person name="Guy L."/>
        </authorList>
    </citation>
    <scope>NUCLEOTIDE SEQUENCE [LARGE SCALE GENOMIC DNA]</scope>
    <source>
        <strain evidence="1 2">SGT-108</strain>
    </source>
</reference>
<accession>A0A5E4PKC5</accession>
<dbReference type="AlphaFoldDB" id="A0A5E4PKC5"/>
<dbReference type="Proteomes" id="UP000324194">
    <property type="component" value="Chromosome 1"/>
</dbReference>
<name>A0A5E4PKC5_9COXI</name>
<organism evidence="1 2">
    <name type="scientific">Aquicella siphonis</name>
    <dbReference type="NCBI Taxonomy" id="254247"/>
    <lineage>
        <taxon>Bacteria</taxon>
        <taxon>Pseudomonadati</taxon>
        <taxon>Pseudomonadota</taxon>
        <taxon>Gammaproteobacteria</taxon>
        <taxon>Legionellales</taxon>
        <taxon>Coxiellaceae</taxon>
        <taxon>Aquicella</taxon>
    </lineage>
</organism>
<evidence type="ECO:0000313" key="1">
    <source>
        <dbReference type="EMBL" id="VVC76867.1"/>
    </source>
</evidence>
<sequence>MWREWISLFSVFTVIFLLVNFMNSTSSLAQPESSTILNPPPSGLAPKSMQCYGSATISSATWRNSTQCAPLTDTTHTSDCNSGEVVTAVKWDADWTSTVDCSVKCATVSTPQSNCQWR</sequence>
<evidence type="ECO:0000313" key="2">
    <source>
        <dbReference type="Proteomes" id="UP000324194"/>
    </source>
</evidence>
<dbReference type="EMBL" id="LR699119">
    <property type="protein sequence ID" value="VVC76867.1"/>
    <property type="molecule type" value="Genomic_DNA"/>
</dbReference>